<dbReference type="PROSITE" id="PS51257">
    <property type="entry name" value="PROKAR_LIPOPROTEIN"/>
    <property type="match status" value="1"/>
</dbReference>
<organism evidence="1 2">
    <name type="scientific">Lacibacter luteus</name>
    <dbReference type="NCBI Taxonomy" id="2508719"/>
    <lineage>
        <taxon>Bacteria</taxon>
        <taxon>Pseudomonadati</taxon>
        <taxon>Bacteroidota</taxon>
        <taxon>Chitinophagia</taxon>
        <taxon>Chitinophagales</taxon>
        <taxon>Chitinophagaceae</taxon>
        <taxon>Lacibacter</taxon>
    </lineage>
</organism>
<accession>A0A4Q1CE62</accession>
<dbReference type="EMBL" id="SDHW01000007">
    <property type="protein sequence ID" value="RXK58059.1"/>
    <property type="molecule type" value="Genomic_DNA"/>
</dbReference>
<dbReference type="RefSeq" id="WP_129132488.1">
    <property type="nucleotide sequence ID" value="NZ_SDHW01000007.1"/>
</dbReference>
<comment type="caution">
    <text evidence="1">The sequence shown here is derived from an EMBL/GenBank/DDBJ whole genome shotgun (WGS) entry which is preliminary data.</text>
</comment>
<gene>
    <name evidence="1" type="ORF">ESA94_18775</name>
</gene>
<dbReference type="OrthoDB" id="980950at2"/>
<keyword evidence="2" id="KW-1185">Reference proteome</keyword>
<protein>
    <recommendedName>
        <fullName evidence="3">DUF4397 domain-containing protein</fullName>
    </recommendedName>
</protein>
<sequence length="135" mass="15423">MQRFDSPAGHPYMKFFTLLFPVMVGFLSCTKQSSSQSGNLRIYNNSTFQYDSVIVNSPGGKQVYYNVAAGSYSGYKKFEFLYRYAYIEVHYNNQVSRLQPFDYVGEEKFVTGKYSYLIGIATATPATLTLECKRD</sequence>
<evidence type="ECO:0000313" key="1">
    <source>
        <dbReference type="EMBL" id="RXK58059.1"/>
    </source>
</evidence>
<evidence type="ECO:0008006" key="3">
    <source>
        <dbReference type="Google" id="ProtNLM"/>
    </source>
</evidence>
<name>A0A4Q1CE62_9BACT</name>
<evidence type="ECO:0000313" key="2">
    <source>
        <dbReference type="Proteomes" id="UP000290204"/>
    </source>
</evidence>
<reference evidence="1 2" key="1">
    <citation type="submission" date="2019-01" db="EMBL/GenBank/DDBJ databases">
        <title>Lacibacter sp. strain TTM-7.</title>
        <authorList>
            <person name="Chen W.-M."/>
        </authorList>
    </citation>
    <scope>NUCLEOTIDE SEQUENCE [LARGE SCALE GENOMIC DNA]</scope>
    <source>
        <strain evidence="1 2">TTM-7</strain>
    </source>
</reference>
<dbReference type="Proteomes" id="UP000290204">
    <property type="component" value="Unassembled WGS sequence"/>
</dbReference>
<proteinExistence type="predicted"/>
<dbReference type="AlphaFoldDB" id="A0A4Q1CE62"/>